<accession>A0A1I6KMM2</accession>
<proteinExistence type="predicted"/>
<organism evidence="1 2">
    <name type="scientific">[Clostridium] aminophilum</name>
    <dbReference type="NCBI Taxonomy" id="1526"/>
    <lineage>
        <taxon>Bacteria</taxon>
        <taxon>Bacillati</taxon>
        <taxon>Bacillota</taxon>
        <taxon>Clostridia</taxon>
        <taxon>Lachnospirales</taxon>
        <taxon>Lachnospiraceae</taxon>
    </lineage>
</organism>
<name>A0A1I6KMM2_9FIRM</name>
<reference evidence="1 2" key="1">
    <citation type="submission" date="2016-10" db="EMBL/GenBank/DDBJ databases">
        <authorList>
            <person name="de Groot N.N."/>
        </authorList>
    </citation>
    <scope>NUCLEOTIDE SEQUENCE [LARGE SCALE GENOMIC DNA]</scope>
    <source>
        <strain evidence="1 2">F</strain>
    </source>
</reference>
<gene>
    <name evidence="1" type="ORF">SAMN02910262_02670</name>
</gene>
<dbReference type="NCBIfam" id="NF033819">
    <property type="entry name" value="IS66_TnpB"/>
    <property type="match status" value="1"/>
</dbReference>
<sequence length="118" mass="13475">MLAEAKGVKRIVLAVGYSDLRKGIDGLAQIIGTKYELNPYETGILFLFCGRRTDRIKGLLWEGDGFLLLYKRLEDGRFDWPRTPDEAAQLDEEQYRLLMMGLNPLEPRIRKVCPTGIS</sequence>
<dbReference type="Proteomes" id="UP000214760">
    <property type="component" value="Unassembled WGS sequence"/>
</dbReference>
<evidence type="ECO:0000313" key="2">
    <source>
        <dbReference type="Proteomes" id="UP000214760"/>
    </source>
</evidence>
<dbReference type="Pfam" id="PF05717">
    <property type="entry name" value="TnpB_IS66"/>
    <property type="match status" value="1"/>
</dbReference>
<dbReference type="EMBL" id="FOZC01000028">
    <property type="protein sequence ID" value="SFR92451.1"/>
    <property type="molecule type" value="Genomic_DNA"/>
</dbReference>
<protein>
    <submittedName>
        <fullName evidence="1">Transposase</fullName>
    </submittedName>
</protein>
<dbReference type="PANTHER" id="PTHR36455">
    <property type="match status" value="1"/>
</dbReference>
<dbReference type="InterPro" id="IPR008878">
    <property type="entry name" value="Transposase_IS66_Orf2"/>
</dbReference>
<dbReference type="RefSeq" id="WP_075034515.1">
    <property type="nucleotide sequence ID" value="NZ_FOZC01000028.1"/>
</dbReference>
<dbReference type="PANTHER" id="PTHR36455:SF1">
    <property type="entry name" value="BLR8292 PROTEIN"/>
    <property type="match status" value="1"/>
</dbReference>
<evidence type="ECO:0000313" key="1">
    <source>
        <dbReference type="EMBL" id="SFR92451.1"/>
    </source>
</evidence>
<dbReference type="AlphaFoldDB" id="A0A1I6KMM2"/>